<keyword evidence="4" id="KW-0479">Metal-binding</keyword>
<evidence type="ECO:0000256" key="2">
    <source>
        <dbReference type="ARBA" id="ARBA00022741"/>
    </source>
</evidence>
<evidence type="ECO:0000313" key="6">
    <source>
        <dbReference type="Proteomes" id="UP001303946"/>
    </source>
</evidence>
<keyword evidence="6" id="KW-1185">Reference proteome</keyword>
<organism evidence="5 6">
    <name type="scientific">Piscinibacter gummiphilus</name>
    <dbReference type="NCBI Taxonomy" id="946333"/>
    <lineage>
        <taxon>Bacteria</taxon>
        <taxon>Pseudomonadati</taxon>
        <taxon>Pseudomonadota</taxon>
        <taxon>Betaproteobacteria</taxon>
        <taxon>Burkholderiales</taxon>
        <taxon>Sphaerotilaceae</taxon>
        <taxon>Piscinibacter</taxon>
    </lineage>
</organism>
<protein>
    <recommendedName>
        <fullName evidence="4">5-formyltetrahydrofolate cyclo-ligase</fullName>
        <ecNumber evidence="4">6.3.3.2</ecNumber>
    </recommendedName>
</protein>
<dbReference type="NCBIfam" id="TIGR02727">
    <property type="entry name" value="MTHFS_bact"/>
    <property type="match status" value="1"/>
</dbReference>
<dbReference type="SUPFAM" id="SSF100950">
    <property type="entry name" value="NagB/RpiA/CoA transferase-like"/>
    <property type="match status" value="1"/>
</dbReference>
<dbReference type="PANTHER" id="PTHR23407">
    <property type="entry name" value="ATPASE INHIBITOR/5-FORMYLTETRAHYDROFOLATE CYCLO-LIGASE"/>
    <property type="match status" value="1"/>
</dbReference>
<evidence type="ECO:0000256" key="1">
    <source>
        <dbReference type="ARBA" id="ARBA00010638"/>
    </source>
</evidence>
<comment type="catalytic activity">
    <reaction evidence="4">
        <text>(6S)-5-formyl-5,6,7,8-tetrahydrofolate + ATP = (6R)-5,10-methenyltetrahydrofolate + ADP + phosphate</text>
        <dbReference type="Rhea" id="RHEA:10488"/>
        <dbReference type="ChEBI" id="CHEBI:30616"/>
        <dbReference type="ChEBI" id="CHEBI:43474"/>
        <dbReference type="ChEBI" id="CHEBI:57455"/>
        <dbReference type="ChEBI" id="CHEBI:57457"/>
        <dbReference type="ChEBI" id="CHEBI:456216"/>
        <dbReference type="EC" id="6.3.3.2"/>
    </reaction>
</comment>
<dbReference type="Proteomes" id="UP001303946">
    <property type="component" value="Chromosome"/>
</dbReference>
<dbReference type="PANTHER" id="PTHR23407:SF1">
    <property type="entry name" value="5-FORMYLTETRAHYDROFOLATE CYCLO-LIGASE"/>
    <property type="match status" value="1"/>
</dbReference>
<dbReference type="Gene3D" id="3.40.50.10420">
    <property type="entry name" value="NagB/RpiA/CoA transferase-like"/>
    <property type="match status" value="1"/>
</dbReference>
<dbReference type="Pfam" id="PF01812">
    <property type="entry name" value="5-FTHF_cyc-lig"/>
    <property type="match status" value="1"/>
</dbReference>
<comment type="similarity">
    <text evidence="1 4">Belongs to the 5-formyltetrahydrofolate cyclo-ligase family.</text>
</comment>
<dbReference type="InterPro" id="IPR037171">
    <property type="entry name" value="NagB/RpiA_transferase-like"/>
</dbReference>
<keyword evidence="2 4" id="KW-0547">Nucleotide-binding</keyword>
<dbReference type="InterPro" id="IPR002698">
    <property type="entry name" value="FTHF_cligase"/>
</dbReference>
<dbReference type="EMBL" id="CP136336">
    <property type="protein sequence ID" value="WOB07811.1"/>
    <property type="molecule type" value="Genomic_DNA"/>
</dbReference>
<reference evidence="5 6" key="1">
    <citation type="submission" date="2023-10" db="EMBL/GenBank/DDBJ databases">
        <title>Bacteria for the degradation of biodegradable plastic PBAT(Polybutylene adipate terephthalate).</title>
        <authorList>
            <person name="Weon H.-Y."/>
            <person name="Yeon J."/>
        </authorList>
    </citation>
    <scope>NUCLEOTIDE SEQUENCE [LARGE SCALE GENOMIC DNA]</scope>
    <source>
        <strain evidence="5 6">SBD 7-3</strain>
    </source>
</reference>
<accession>A0ABZ0CXC3</accession>
<dbReference type="InterPro" id="IPR024185">
    <property type="entry name" value="FTHF_cligase-like_sf"/>
</dbReference>
<keyword evidence="4" id="KW-0460">Magnesium</keyword>
<comment type="cofactor">
    <cofactor evidence="4">
        <name>Mg(2+)</name>
        <dbReference type="ChEBI" id="CHEBI:18420"/>
    </cofactor>
</comment>
<gene>
    <name evidence="5" type="ORF">RXV79_23245</name>
</gene>
<keyword evidence="3 4" id="KW-0067">ATP-binding</keyword>
<dbReference type="EC" id="6.3.3.2" evidence="4"/>
<evidence type="ECO:0000313" key="5">
    <source>
        <dbReference type="EMBL" id="WOB07811.1"/>
    </source>
</evidence>
<evidence type="ECO:0000256" key="3">
    <source>
        <dbReference type="ARBA" id="ARBA00022840"/>
    </source>
</evidence>
<proteinExistence type="inferred from homology"/>
<name>A0ABZ0CXC3_9BURK</name>
<evidence type="ECO:0000256" key="4">
    <source>
        <dbReference type="RuleBase" id="RU361279"/>
    </source>
</evidence>
<dbReference type="RefSeq" id="WP_316700466.1">
    <property type="nucleotide sequence ID" value="NZ_CP136336.1"/>
</dbReference>
<sequence>MSASTRLTRPALRAQLLAARERFAASAEVSAATEAIARELRQVIDRLEPECLGLYWAMRSEFNAASLWIDDKGDTTFPLALPFARREARQMHYRLWDGQAPRLKDECGIATSDGAEVVPDVVLVPCVGFTASGYRLGYGGGYFDRWLAAHPHVTAVGVAWSVGLVADADFTPEPHDQPLACVVTERGVA</sequence>
<dbReference type="PIRSF" id="PIRSF006806">
    <property type="entry name" value="FTHF_cligase"/>
    <property type="match status" value="1"/>
</dbReference>
<keyword evidence="5" id="KW-0436">Ligase</keyword>
<dbReference type="GO" id="GO:0030272">
    <property type="term" value="F:5-formyltetrahydrofolate cyclo-ligase activity"/>
    <property type="evidence" value="ECO:0007669"/>
    <property type="project" value="UniProtKB-EC"/>
</dbReference>